<proteinExistence type="predicted"/>
<organism evidence="1 2">
    <name type="scientific">Slackia equolifaciens</name>
    <dbReference type="NCBI Taxonomy" id="498718"/>
    <lineage>
        <taxon>Bacteria</taxon>
        <taxon>Bacillati</taxon>
        <taxon>Actinomycetota</taxon>
        <taxon>Coriobacteriia</taxon>
        <taxon>Eggerthellales</taxon>
        <taxon>Eggerthellaceae</taxon>
        <taxon>Slackia</taxon>
    </lineage>
</organism>
<sequence length="176" mass="20012">LPEDDFQKSMKINMRKCLNNLRGFPVDPFGEYPETDLPLEVDHLIYWRVAQERWGAITKQVAGLSHLDSTILQYICGHEGSCSKDVAHDLIVPKSAVSLGIHRLIEAGLVIDRADAYDGRSRSLFPTKKGKTICRKLFSALDDTTREFHMGVDKTDLDIIRAWYMRMIANMRTASD</sequence>
<dbReference type="EMBL" id="DYWI01000054">
    <property type="protein sequence ID" value="HJF65167.1"/>
    <property type="molecule type" value="Genomic_DNA"/>
</dbReference>
<reference evidence="1" key="1">
    <citation type="journal article" date="2021" name="PeerJ">
        <title>Extensive microbial diversity within the chicken gut microbiome revealed by metagenomics and culture.</title>
        <authorList>
            <person name="Gilroy R."/>
            <person name="Ravi A."/>
            <person name="Getino M."/>
            <person name="Pursley I."/>
            <person name="Horton D.L."/>
            <person name="Alikhan N.F."/>
            <person name="Baker D."/>
            <person name="Gharbi K."/>
            <person name="Hall N."/>
            <person name="Watson M."/>
            <person name="Adriaenssens E.M."/>
            <person name="Foster-Nyarko E."/>
            <person name="Jarju S."/>
            <person name="Secka A."/>
            <person name="Antonio M."/>
            <person name="Oren A."/>
            <person name="Chaudhuri R.R."/>
            <person name="La Ragione R."/>
            <person name="Hildebrand F."/>
            <person name="Pallen M.J."/>
        </authorList>
    </citation>
    <scope>NUCLEOTIDE SEQUENCE</scope>
    <source>
        <strain evidence="1">ChiGjej6B6-11269</strain>
    </source>
</reference>
<dbReference type="Gene3D" id="1.10.10.10">
    <property type="entry name" value="Winged helix-like DNA-binding domain superfamily/Winged helix DNA-binding domain"/>
    <property type="match status" value="1"/>
</dbReference>
<dbReference type="PROSITE" id="PS01117">
    <property type="entry name" value="HTH_MARR_1"/>
    <property type="match status" value="1"/>
</dbReference>
<feature type="non-terminal residue" evidence="1">
    <location>
        <position position="1"/>
    </location>
</feature>
<dbReference type="InterPro" id="IPR036390">
    <property type="entry name" value="WH_DNA-bd_sf"/>
</dbReference>
<protein>
    <submittedName>
        <fullName evidence="1">MarR family winged helix-turn-helix transcriptional regulator</fullName>
    </submittedName>
</protein>
<dbReference type="SUPFAM" id="SSF46785">
    <property type="entry name" value="Winged helix' DNA-binding domain"/>
    <property type="match status" value="1"/>
</dbReference>
<gene>
    <name evidence="1" type="ORF">K8U77_03495</name>
</gene>
<name>A0A9D2UW97_9ACTN</name>
<reference evidence="1" key="2">
    <citation type="submission" date="2021-09" db="EMBL/GenBank/DDBJ databases">
        <authorList>
            <person name="Gilroy R."/>
        </authorList>
    </citation>
    <scope>NUCLEOTIDE SEQUENCE</scope>
    <source>
        <strain evidence="1">ChiGjej6B6-11269</strain>
    </source>
</reference>
<dbReference type="InterPro" id="IPR036388">
    <property type="entry name" value="WH-like_DNA-bd_sf"/>
</dbReference>
<dbReference type="Proteomes" id="UP000786989">
    <property type="component" value="Unassembled WGS sequence"/>
</dbReference>
<dbReference type="AlphaFoldDB" id="A0A9D2UW97"/>
<comment type="caution">
    <text evidence="1">The sequence shown here is derived from an EMBL/GenBank/DDBJ whole genome shotgun (WGS) entry which is preliminary data.</text>
</comment>
<evidence type="ECO:0000313" key="2">
    <source>
        <dbReference type="Proteomes" id="UP000786989"/>
    </source>
</evidence>
<dbReference type="InterPro" id="IPR023187">
    <property type="entry name" value="Tscrpt_reg_MarR-type_CS"/>
</dbReference>
<accession>A0A9D2UW97</accession>
<evidence type="ECO:0000313" key="1">
    <source>
        <dbReference type="EMBL" id="HJF65167.1"/>
    </source>
</evidence>